<reference evidence="1 2" key="1">
    <citation type="submission" date="2018-08" db="EMBL/GenBank/DDBJ databases">
        <title>Vibrio isolated from the Eastern China Marginal Seas.</title>
        <authorList>
            <person name="Li Y."/>
        </authorList>
    </citation>
    <scope>NUCLEOTIDE SEQUENCE [LARGE SCALE GENOMIC DNA]</scope>
    <source>
        <strain evidence="1 2">BEI233</strain>
    </source>
</reference>
<dbReference type="RefSeq" id="WP_120029301.1">
    <property type="nucleotide sequence ID" value="NZ_QVMU01000001.1"/>
</dbReference>
<dbReference type="OrthoDB" id="5614918at2"/>
<evidence type="ECO:0000313" key="2">
    <source>
        <dbReference type="Proteomes" id="UP000273252"/>
    </source>
</evidence>
<name>A0A3A6QS08_9VIBR</name>
<gene>
    <name evidence="1" type="ORF">DZ860_02380</name>
</gene>
<accession>A0A3A6QS08</accession>
<proteinExistence type="predicted"/>
<evidence type="ECO:0000313" key="1">
    <source>
        <dbReference type="EMBL" id="RJX75545.1"/>
    </source>
</evidence>
<dbReference type="EMBL" id="QVMU01000001">
    <property type="protein sequence ID" value="RJX75545.1"/>
    <property type="molecule type" value="Genomic_DNA"/>
</dbReference>
<dbReference type="Proteomes" id="UP000273252">
    <property type="component" value="Unassembled WGS sequence"/>
</dbReference>
<dbReference type="AlphaFoldDB" id="A0A3A6QS08"/>
<dbReference type="InterPro" id="IPR008962">
    <property type="entry name" value="PapD-like_sf"/>
</dbReference>
<dbReference type="SUPFAM" id="SSF49354">
    <property type="entry name" value="PapD-like"/>
    <property type="match status" value="1"/>
</dbReference>
<keyword evidence="2" id="KW-1185">Reference proteome</keyword>
<sequence>MNNIFYLLISLLVVPQAFAQLLIAPTRFVLDAEQASTEKVIVENTGETSIRLEIKPIYLPLNDEHSSRMNNDIKNIEDIARYVQISPPIIRKLKPNQRRTIRVRLAGLPEHFSEGEYRAYLHFAPTALAEAPSIDSNENSSAFNLDIKINSYIPIYVQKGTQKSAQQNKVKITCLDNKVKIENHSKFQFNAWLNTGETQEKLVLLRETMLIKPLPANKQVSIQQGDNILKHCKF</sequence>
<organism evidence="1 2">
    <name type="scientific">Vibrio sinensis</name>
    <dbReference type="NCBI Taxonomy" id="2302434"/>
    <lineage>
        <taxon>Bacteria</taxon>
        <taxon>Pseudomonadati</taxon>
        <taxon>Pseudomonadota</taxon>
        <taxon>Gammaproteobacteria</taxon>
        <taxon>Vibrionales</taxon>
        <taxon>Vibrionaceae</taxon>
        <taxon>Vibrio</taxon>
    </lineage>
</organism>
<comment type="caution">
    <text evidence="1">The sequence shown here is derived from an EMBL/GenBank/DDBJ whole genome shotgun (WGS) entry which is preliminary data.</text>
</comment>
<protein>
    <submittedName>
        <fullName evidence="1">Molecular chaperone</fullName>
    </submittedName>
</protein>